<dbReference type="EMBL" id="VGJX01000737">
    <property type="protein sequence ID" value="MBM3275824.1"/>
    <property type="molecule type" value="Genomic_DNA"/>
</dbReference>
<dbReference type="AlphaFoldDB" id="A0A938BP56"/>
<dbReference type="Gene3D" id="1.10.287.950">
    <property type="entry name" value="Methyl-accepting chemotaxis protein"/>
    <property type="match status" value="1"/>
</dbReference>
<name>A0A938BP56_9BACT</name>
<evidence type="ECO:0000256" key="1">
    <source>
        <dbReference type="SAM" id="MobiDB-lite"/>
    </source>
</evidence>
<gene>
    <name evidence="2" type="ORF">FJZ00_11770</name>
</gene>
<dbReference type="Proteomes" id="UP000703893">
    <property type="component" value="Unassembled WGS sequence"/>
</dbReference>
<evidence type="ECO:0000313" key="2">
    <source>
        <dbReference type="EMBL" id="MBM3275824.1"/>
    </source>
</evidence>
<proteinExistence type="predicted"/>
<sequence>MSIKSEASSLARVNTKDLAAKADNCDWKQVFGIRMRSNGFTWMASVARAETLQHNAFESRKVLGEIWKRLDRLEALNKQAYADYEKFSKEASDLGKQIDAKKPEVEKLQKAAEAARSAADADEDSKGKQKAAEDAENRFNKANDELEKLGERQNKAAERANQAGEDIEACQKATDEIKKAITAICEQICKKMGMERVFLFENRRDSEKEAKSGKIEYKNDAMTFTEKSSNLIMAWAATFRDGASILNQEKANMGTSKEIVAPINPSTRGAFRNIKLVDDKTKDEKTGQEKPIVRTVATHEAEVIIGMNLGAIALMRQLLQRMMEEITATATKRHA</sequence>
<feature type="region of interest" description="Disordered" evidence="1">
    <location>
        <begin position="104"/>
        <end position="139"/>
    </location>
</feature>
<organism evidence="2 3">
    <name type="scientific">Candidatus Tanganyikabacteria bacterium</name>
    <dbReference type="NCBI Taxonomy" id="2961651"/>
    <lineage>
        <taxon>Bacteria</taxon>
        <taxon>Bacillati</taxon>
        <taxon>Candidatus Sericytochromatia</taxon>
        <taxon>Candidatus Tanganyikabacteria</taxon>
    </lineage>
</organism>
<accession>A0A938BP56</accession>
<protein>
    <submittedName>
        <fullName evidence="2">Uncharacterized protein</fullName>
    </submittedName>
</protein>
<evidence type="ECO:0000313" key="3">
    <source>
        <dbReference type="Proteomes" id="UP000703893"/>
    </source>
</evidence>
<comment type="caution">
    <text evidence="2">The sequence shown here is derived from an EMBL/GenBank/DDBJ whole genome shotgun (WGS) entry which is preliminary data.</text>
</comment>
<reference evidence="2 3" key="1">
    <citation type="submission" date="2019-03" db="EMBL/GenBank/DDBJ databases">
        <title>Lake Tanganyika Metagenome-Assembled Genomes (MAGs).</title>
        <authorList>
            <person name="Tran P."/>
        </authorList>
    </citation>
    <scope>NUCLEOTIDE SEQUENCE [LARGE SCALE GENOMIC DNA]</scope>
    <source>
        <strain evidence="2">K_DeepCast_65m_m2_236</strain>
    </source>
</reference>
<feature type="compositionally biased region" description="Basic and acidic residues" evidence="1">
    <location>
        <begin position="124"/>
        <end position="139"/>
    </location>
</feature>